<dbReference type="SUPFAM" id="SSF88946">
    <property type="entry name" value="Sigma2 domain of RNA polymerase sigma factors"/>
    <property type="match status" value="1"/>
</dbReference>
<dbReference type="NCBIfam" id="TIGR02479">
    <property type="entry name" value="FliA_WhiG"/>
    <property type="match status" value="1"/>
</dbReference>
<reference evidence="7" key="1">
    <citation type="submission" date="2018-06" db="EMBL/GenBank/DDBJ databases">
        <authorList>
            <person name="Zhirakovskaya E."/>
        </authorList>
    </citation>
    <scope>NUCLEOTIDE SEQUENCE</scope>
</reference>
<dbReference type="PANTHER" id="PTHR30385:SF7">
    <property type="entry name" value="RNA POLYMERASE SIGMA FACTOR FLIA"/>
    <property type="match status" value="1"/>
</dbReference>
<sequence length="248" mass="28126">MKTSKEAQVYQPNPAPGQTEMDALLEDFAPMIRMIAQRLVFRLPSSLDIDDLIHSGVIGLMNALDRYDPKINTRFKTYAEFRIRGAMLDEIRTQDWVPRSVHDKSKKLRKASDDFIKKAGRPPTEEELVAALEMDQETFDEFLYQARGVTLLSLDDLGVKEGVEWRLIEAMADPNGEDPLLSVLSLDEKNHLIQAIEALSKKEQIVVSLYYHEELTLKEIGAVLSVSESRICQLHSKAIMKLKGILSQ</sequence>
<dbReference type="Pfam" id="PF04545">
    <property type="entry name" value="Sigma70_r4"/>
    <property type="match status" value="1"/>
</dbReference>
<dbReference type="CDD" id="cd06171">
    <property type="entry name" value="Sigma70_r4"/>
    <property type="match status" value="1"/>
</dbReference>
<evidence type="ECO:0000259" key="5">
    <source>
        <dbReference type="PROSITE" id="PS00715"/>
    </source>
</evidence>
<dbReference type="InterPro" id="IPR013325">
    <property type="entry name" value="RNA_pol_sigma_r2"/>
</dbReference>
<evidence type="ECO:0000256" key="4">
    <source>
        <dbReference type="ARBA" id="ARBA00023163"/>
    </source>
</evidence>
<dbReference type="GO" id="GO:0006352">
    <property type="term" value="P:DNA-templated transcription initiation"/>
    <property type="evidence" value="ECO:0007669"/>
    <property type="project" value="InterPro"/>
</dbReference>
<dbReference type="InterPro" id="IPR007630">
    <property type="entry name" value="RNA_pol_sigma70_r4"/>
</dbReference>
<protein>
    <submittedName>
        <fullName evidence="7">RNA polymerase sigma factor for flagellar operon</fullName>
    </submittedName>
</protein>
<accession>A0A3B1CVB8</accession>
<gene>
    <name evidence="7" type="ORF">MNBD_NITROSPIRAE01-707</name>
</gene>
<dbReference type="Pfam" id="PF04539">
    <property type="entry name" value="Sigma70_r3"/>
    <property type="match status" value="1"/>
</dbReference>
<dbReference type="PROSITE" id="PS00716">
    <property type="entry name" value="SIGMA70_2"/>
    <property type="match status" value="1"/>
</dbReference>
<dbReference type="AlphaFoldDB" id="A0A3B1CVB8"/>
<evidence type="ECO:0000313" key="7">
    <source>
        <dbReference type="EMBL" id="VAX30441.1"/>
    </source>
</evidence>
<dbReference type="InterPro" id="IPR014284">
    <property type="entry name" value="RNA_pol_sigma-70_dom"/>
</dbReference>
<organism evidence="7">
    <name type="scientific">hydrothermal vent metagenome</name>
    <dbReference type="NCBI Taxonomy" id="652676"/>
    <lineage>
        <taxon>unclassified sequences</taxon>
        <taxon>metagenomes</taxon>
        <taxon>ecological metagenomes</taxon>
    </lineage>
</organism>
<keyword evidence="4" id="KW-0804">Transcription</keyword>
<evidence type="ECO:0000259" key="6">
    <source>
        <dbReference type="PROSITE" id="PS00716"/>
    </source>
</evidence>
<keyword evidence="7" id="KW-0969">Cilium</keyword>
<evidence type="ECO:0000256" key="2">
    <source>
        <dbReference type="ARBA" id="ARBA00023082"/>
    </source>
</evidence>
<dbReference type="Gene3D" id="1.20.140.160">
    <property type="match status" value="1"/>
</dbReference>
<dbReference type="InterPro" id="IPR012845">
    <property type="entry name" value="RNA_pol_sigma_FliA_WhiG"/>
</dbReference>
<keyword evidence="1" id="KW-0805">Transcription regulation</keyword>
<dbReference type="Pfam" id="PF04542">
    <property type="entry name" value="Sigma70_r2"/>
    <property type="match status" value="1"/>
</dbReference>
<evidence type="ECO:0000256" key="3">
    <source>
        <dbReference type="ARBA" id="ARBA00023125"/>
    </source>
</evidence>
<keyword evidence="7" id="KW-0966">Cell projection</keyword>
<dbReference type="GO" id="GO:0016987">
    <property type="term" value="F:sigma factor activity"/>
    <property type="evidence" value="ECO:0007669"/>
    <property type="project" value="UniProtKB-KW"/>
</dbReference>
<keyword evidence="3" id="KW-0238">DNA-binding</keyword>
<dbReference type="InterPro" id="IPR013324">
    <property type="entry name" value="RNA_pol_sigma_r3/r4-like"/>
</dbReference>
<dbReference type="NCBIfam" id="TIGR02937">
    <property type="entry name" value="sigma70-ECF"/>
    <property type="match status" value="1"/>
</dbReference>
<dbReference type="GO" id="GO:0003899">
    <property type="term" value="F:DNA-directed RNA polymerase activity"/>
    <property type="evidence" value="ECO:0007669"/>
    <property type="project" value="InterPro"/>
</dbReference>
<dbReference type="InterPro" id="IPR007627">
    <property type="entry name" value="RNA_pol_sigma70_r2"/>
</dbReference>
<dbReference type="Gene3D" id="1.10.1740.10">
    <property type="match status" value="1"/>
</dbReference>
<dbReference type="SUPFAM" id="SSF88659">
    <property type="entry name" value="Sigma3 and sigma4 domains of RNA polymerase sigma factors"/>
    <property type="match status" value="2"/>
</dbReference>
<feature type="domain" description="RNA polymerase sigma-70" evidence="5">
    <location>
        <begin position="51"/>
        <end position="64"/>
    </location>
</feature>
<evidence type="ECO:0000256" key="1">
    <source>
        <dbReference type="ARBA" id="ARBA00023015"/>
    </source>
</evidence>
<keyword evidence="7" id="KW-0282">Flagellum</keyword>
<dbReference type="InterPro" id="IPR007624">
    <property type="entry name" value="RNA_pol_sigma70_r3"/>
</dbReference>
<keyword evidence="2" id="KW-0731">Sigma factor</keyword>
<name>A0A3B1CVB8_9ZZZZ</name>
<dbReference type="PROSITE" id="PS00715">
    <property type="entry name" value="SIGMA70_1"/>
    <property type="match status" value="1"/>
</dbReference>
<dbReference type="EMBL" id="UOGF01000060">
    <property type="protein sequence ID" value="VAX30441.1"/>
    <property type="molecule type" value="Genomic_DNA"/>
</dbReference>
<dbReference type="GO" id="GO:0003677">
    <property type="term" value="F:DNA binding"/>
    <property type="evidence" value="ECO:0007669"/>
    <property type="project" value="UniProtKB-KW"/>
</dbReference>
<dbReference type="PANTHER" id="PTHR30385">
    <property type="entry name" value="SIGMA FACTOR F FLAGELLAR"/>
    <property type="match status" value="1"/>
</dbReference>
<feature type="domain" description="RNA polymerase sigma-70" evidence="6">
    <location>
        <begin position="216"/>
        <end position="242"/>
    </location>
</feature>
<dbReference type="InterPro" id="IPR000943">
    <property type="entry name" value="RNA_pol_sigma70"/>
</dbReference>
<dbReference type="PRINTS" id="PR00046">
    <property type="entry name" value="SIGMA70FCT"/>
</dbReference>
<proteinExistence type="predicted"/>
<dbReference type="NCBIfam" id="NF005413">
    <property type="entry name" value="PRK06986.1"/>
    <property type="match status" value="1"/>
</dbReference>